<comment type="similarity">
    <text evidence="2">Belongs to the peptidase M43B family.</text>
</comment>
<dbReference type="Pfam" id="PF05572">
    <property type="entry name" value="Peptidase_M43"/>
    <property type="match status" value="1"/>
</dbReference>
<dbReference type="KEGG" id="mbrn:26247115"/>
<evidence type="ECO:0000256" key="4">
    <source>
        <dbReference type="ARBA" id="ARBA00022723"/>
    </source>
</evidence>
<name>A0A7D5YZK1_9HYPO</name>
<dbReference type="AlphaFoldDB" id="A0A7D5YZK1"/>
<dbReference type="GO" id="GO:0046872">
    <property type="term" value="F:metal ion binding"/>
    <property type="evidence" value="ECO:0007669"/>
    <property type="project" value="UniProtKB-KW"/>
</dbReference>
<evidence type="ECO:0000256" key="3">
    <source>
        <dbReference type="ARBA" id="ARBA00022670"/>
    </source>
</evidence>
<sequence>MFLLPSTVAILTASVCKAALINARQSLAGGCGSERPSAHFLQISHHLATNSSLHSSRKRADIEVATFAHVVYANKSVEGGYLSEEIIHRNIDIINHQYAPAGISFSLKNLSYTENADWALGKDEFAMRLKLRGGGYNDLNLYFVADIPYKSEQDWGVRGICSLPTTRPDSLRWTLDGCSLLSRMLPGSNGTAENISNSTATHEIGHWLGLLHTFEGGCGGEGDEIGDTVAQAGPTKLCPTGDPPHSCNLPDPDMIKNFMDISTCTRSEFTAGQIARMKDWEDIRRDVSTDKPTPWLESDEGLVKEFCDKRALSASNSCLAARKYCFAKGKADGYDTLESCVDAYKAGKITSFAWILPTPAYLQGDIAS</sequence>
<dbReference type="RefSeq" id="XP_014540079.1">
    <property type="nucleotide sequence ID" value="XM_014684593.1"/>
</dbReference>
<evidence type="ECO:0000256" key="7">
    <source>
        <dbReference type="ARBA" id="ARBA00022833"/>
    </source>
</evidence>
<dbReference type="GO" id="GO:0008237">
    <property type="term" value="F:metallopeptidase activity"/>
    <property type="evidence" value="ECO:0007669"/>
    <property type="project" value="UniProtKB-KW"/>
</dbReference>
<feature type="chain" id="PRO_5028976899" description="Peptidase M43 pregnancy-associated plasma-A domain-containing protein" evidence="10">
    <location>
        <begin position="19"/>
        <end position="368"/>
    </location>
</feature>
<keyword evidence="9" id="KW-1015">Disulfide bond</keyword>
<evidence type="ECO:0000256" key="5">
    <source>
        <dbReference type="ARBA" id="ARBA00022729"/>
    </source>
</evidence>
<evidence type="ECO:0000259" key="11">
    <source>
        <dbReference type="Pfam" id="PF05572"/>
    </source>
</evidence>
<evidence type="ECO:0000256" key="9">
    <source>
        <dbReference type="ARBA" id="ARBA00023157"/>
    </source>
</evidence>
<dbReference type="InterPro" id="IPR008754">
    <property type="entry name" value="Peptidase_M43"/>
</dbReference>
<evidence type="ECO:0000256" key="1">
    <source>
        <dbReference type="ARBA" id="ARBA00003174"/>
    </source>
</evidence>
<keyword evidence="3" id="KW-0645">Protease</keyword>
<keyword evidence="13" id="KW-1185">Reference proteome</keyword>
<evidence type="ECO:0000313" key="13">
    <source>
        <dbReference type="Proteomes" id="UP000510686"/>
    </source>
</evidence>
<dbReference type="EMBL" id="CP058934">
    <property type="protein sequence ID" value="QLI69864.1"/>
    <property type="molecule type" value="Genomic_DNA"/>
</dbReference>
<dbReference type="GO" id="GO:0006508">
    <property type="term" value="P:proteolysis"/>
    <property type="evidence" value="ECO:0007669"/>
    <property type="project" value="UniProtKB-KW"/>
</dbReference>
<evidence type="ECO:0000256" key="10">
    <source>
        <dbReference type="SAM" id="SignalP"/>
    </source>
</evidence>
<keyword evidence="8" id="KW-0482">Metalloprotease</keyword>
<evidence type="ECO:0000256" key="8">
    <source>
        <dbReference type="ARBA" id="ARBA00023049"/>
    </source>
</evidence>
<feature type="domain" description="Peptidase M43 pregnancy-associated plasma-A" evidence="11">
    <location>
        <begin position="192"/>
        <end position="279"/>
    </location>
</feature>
<keyword evidence="4" id="KW-0479">Metal-binding</keyword>
<dbReference type="OrthoDB" id="536211at2759"/>
<dbReference type="PANTHER" id="PTHR47466">
    <property type="match status" value="1"/>
</dbReference>
<dbReference type="Proteomes" id="UP000510686">
    <property type="component" value="Chromosome 3"/>
</dbReference>
<accession>A0A7D5YZK1</accession>
<evidence type="ECO:0000256" key="2">
    <source>
        <dbReference type="ARBA" id="ARBA00008721"/>
    </source>
</evidence>
<protein>
    <recommendedName>
        <fullName evidence="11">Peptidase M43 pregnancy-associated plasma-A domain-containing protein</fullName>
    </recommendedName>
</protein>
<dbReference type="Gene3D" id="3.40.390.10">
    <property type="entry name" value="Collagenase (Catalytic Domain)"/>
    <property type="match status" value="1"/>
</dbReference>
<evidence type="ECO:0000256" key="6">
    <source>
        <dbReference type="ARBA" id="ARBA00022801"/>
    </source>
</evidence>
<proteinExistence type="inferred from homology"/>
<keyword evidence="6" id="KW-0378">Hydrolase</keyword>
<comment type="function">
    <text evidence="1">Secreted metalloproteinase that allows assimilation of proteinaceous substrates.</text>
</comment>
<feature type="signal peptide" evidence="10">
    <location>
        <begin position="1"/>
        <end position="18"/>
    </location>
</feature>
<dbReference type="PANTHER" id="PTHR47466:SF1">
    <property type="entry name" value="METALLOPROTEASE MEP1 (AFU_ORTHOLOGUE AFUA_1G07730)-RELATED"/>
    <property type="match status" value="1"/>
</dbReference>
<dbReference type="SUPFAM" id="SSF55486">
    <property type="entry name" value="Metalloproteases ('zincins'), catalytic domain"/>
    <property type="match status" value="1"/>
</dbReference>
<dbReference type="GeneID" id="26247115"/>
<reference evidence="12 13" key="1">
    <citation type="submission" date="2020-07" db="EMBL/GenBank/DDBJ databases">
        <title>Telomere length de novo assembly of all 7 chromosomes of the fungus, Metarhizium brunneum, using a novel assembly pipeline.</title>
        <authorList>
            <person name="Saud z."/>
            <person name="Kortsinoglou A."/>
            <person name="Kouvelis V.N."/>
            <person name="Butt T.M."/>
        </authorList>
    </citation>
    <scope>NUCLEOTIDE SEQUENCE [LARGE SCALE GENOMIC DNA]</scope>
    <source>
        <strain evidence="12 13">4556</strain>
    </source>
</reference>
<dbReference type="InterPro" id="IPR024079">
    <property type="entry name" value="MetalloPept_cat_dom_sf"/>
</dbReference>
<evidence type="ECO:0000313" key="12">
    <source>
        <dbReference type="EMBL" id="QLI69864.1"/>
    </source>
</evidence>
<keyword evidence="5 10" id="KW-0732">Signal</keyword>
<keyword evidence="7" id="KW-0862">Zinc</keyword>
<gene>
    <name evidence="12" type="ORF">G6M90_00g064650</name>
</gene>
<organism evidence="12 13">
    <name type="scientific">Metarhizium brunneum</name>
    <dbReference type="NCBI Taxonomy" id="500148"/>
    <lineage>
        <taxon>Eukaryota</taxon>
        <taxon>Fungi</taxon>
        <taxon>Dikarya</taxon>
        <taxon>Ascomycota</taxon>
        <taxon>Pezizomycotina</taxon>
        <taxon>Sordariomycetes</taxon>
        <taxon>Hypocreomycetidae</taxon>
        <taxon>Hypocreales</taxon>
        <taxon>Clavicipitaceae</taxon>
        <taxon>Metarhizium</taxon>
    </lineage>
</organism>